<comment type="caution">
    <text evidence="1">The sequence shown here is derived from an EMBL/GenBank/DDBJ whole genome shotgun (WGS) entry which is preliminary data.</text>
</comment>
<proteinExistence type="predicted"/>
<name>A0A8J4X8R4_CLAMG</name>
<feature type="non-terminal residue" evidence="1">
    <location>
        <position position="82"/>
    </location>
</feature>
<reference evidence="1" key="1">
    <citation type="submission" date="2020-07" db="EMBL/GenBank/DDBJ databases">
        <title>Clarias magur genome sequencing, assembly and annotation.</title>
        <authorList>
            <person name="Kushwaha B."/>
            <person name="Kumar R."/>
            <person name="Das P."/>
            <person name="Joshi C.G."/>
            <person name="Kumar D."/>
            <person name="Nagpure N.S."/>
            <person name="Pandey M."/>
            <person name="Agarwal S."/>
            <person name="Srivastava S."/>
            <person name="Singh M."/>
            <person name="Sahoo L."/>
            <person name="Jayasankar P."/>
            <person name="Meher P.K."/>
            <person name="Koringa P.G."/>
            <person name="Iquebal M.A."/>
            <person name="Das S.P."/>
            <person name="Bit A."/>
            <person name="Patnaik S."/>
            <person name="Patel N."/>
            <person name="Shah T.M."/>
            <person name="Hinsu A."/>
            <person name="Jena J.K."/>
        </authorList>
    </citation>
    <scope>NUCLEOTIDE SEQUENCE</scope>
    <source>
        <strain evidence="1">CIFAMagur01</strain>
        <tissue evidence="1">Testis</tissue>
    </source>
</reference>
<evidence type="ECO:0000313" key="1">
    <source>
        <dbReference type="EMBL" id="KAF5888660.1"/>
    </source>
</evidence>
<sequence length="82" mass="9932">VKTVMNDVDDLIKEAELKPRGEQEEEMQEVLQKFTDVELKCSRTEACYKYVTRFCDIKREELEYFTEIYGRQKETTELQRKE</sequence>
<protein>
    <submittedName>
        <fullName evidence="1">Uncharacterized protein</fullName>
    </submittedName>
</protein>
<gene>
    <name evidence="1" type="ORF">DAT39_021642</name>
</gene>
<dbReference type="EMBL" id="QNUK01000941">
    <property type="protein sequence ID" value="KAF5888660.1"/>
    <property type="molecule type" value="Genomic_DNA"/>
</dbReference>
<feature type="non-terminal residue" evidence="1">
    <location>
        <position position="1"/>
    </location>
</feature>
<keyword evidence="2" id="KW-1185">Reference proteome</keyword>
<dbReference type="Proteomes" id="UP000727407">
    <property type="component" value="Unassembled WGS sequence"/>
</dbReference>
<organism evidence="1 2">
    <name type="scientific">Clarias magur</name>
    <name type="common">Asian catfish</name>
    <name type="synonym">Macropteronotus magur</name>
    <dbReference type="NCBI Taxonomy" id="1594786"/>
    <lineage>
        <taxon>Eukaryota</taxon>
        <taxon>Metazoa</taxon>
        <taxon>Chordata</taxon>
        <taxon>Craniata</taxon>
        <taxon>Vertebrata</taxon>
        <taxon>Euteleostomi</taxon>
        <taxon>Actinopterygii</taxon>
        <taxon>Neopterygii</taxon>
        <taxon>Teleostei</taxon>
        <taxon>Ostariophysi</taxon>
        <taxon>Siluriformes</taxon>
        <taxon>Clariidae</taxon>
        <taxon>Clarias</taxon>
    </lineage>
</organism>
<evidence type="ECO:0000313" key="2">
    <source>
        <dbReference type="Proteomes" id="UP000727407"/>
    </source>
</evidence>
<accession>A0A8J4X8R4</accession>
<dbReference type="AlphaFoldDB" id="A0A8J4X8R4"/>